<dbReference type="SUPFAM" id="SSF56784">
    <property type="entry name" value="HAD-like"/>
    <property type="match status" value="1"/>
</dbReference>
<dbReference type="OrthoDB" id="159409at2"/>
<dbReference type="Gene3D" id="3.40.50.1000">
    <property type="entry name" value="HAD superfamily/HAD-like"/>
    <property type="match status" value="1"/>
</dbReference>
<comment type="caution">
    <text evidence="1">The sequence shown here is derived from an EMBL/GenBank/DDBJ whole genome shotgun (WGS) entry which is preliminary data.</text>
</comment>
<organism evidence="1 2">
    <name type="scientific">Pelotomaculum propionicicum</name>
    <dbReference type="NCBI Taxonomy" id="258475"/>
    <lineage>
        <taxon>Bacteria</taxon>
        <taxon>Bacillati</taxon>
        <taxon>Bacillota</taxon>
        <taxon>Clostridia</taxon>
        <taxon>Eubacteriales</taxon>
        <taxon>Desulfotomaculaceae</taxon>
        <taxon>Pelotomaculum</taxon>
    </lineage>
</organism>
<dbReference type="Proteomes" id="UP000297597">
    <property type="component" value="Unassembled WGS sequence"/>
</dbReference>
<dbReference type="InterPro" id="IPR036412">
    <property type="entry name" value="HAD-like_sf"/>
</dbReference>
<dbReference type="AlphaFoldDB" id="A0A4Y7RV93"/>
<evidence type="ECO:0000313" key="2">
    <source>
        <dbReference type="Proteomes" id="UP000297597"/>
    </source>
</evidence>
<dbReference type="RefSeq" id="WP_134212441.1">
    <property type="nucleotide sequence ID" value="NZ_QFFZ01000004.1"/>
</dbReference>
<gene>
    <name evidence="1" type="ORF">Pmgp_00552</name>
</gene>
<evidence type="ECO:0000313" key="1">
    <source>
        <dbReference type="EMBL" id="TEB12914.1"/>
    </source>
</evidence>
<reference evidence="1 2" key="1">
    <citation type="journal article" date="2018" name="Environ. Microbiol.">
        <title>Novel energy conservation strategies and behaviour of Pelotomaculum schinkii driving syntrophic propionate catabolism.</title>
        <authorList>
            <person name="Hidalgo-Ahumada C.A.P."/>
            <person name="Nobu M.K."/>
            <person name="Narihiro T."/>
            <person name="Tamaki H."/>
            <person name="Liu W.T."/>
            <person name="Kamagata Y."/>
            <person name="Stams A.J.M."/>
            <person name="Imachi H."/>
            <person name="Sousa D.Z."/>
        </authorList>
    </citation>
    <scope>NUCLEOTIDE SEQUENCE [LARGE SCALE GENOMIC DNA]</scope>
    <source>
        <strain evidence="1 2">MGP</strain>
    </source>
</reference>
<proteinExistence type="predicted"/>
<sequence>MLTVTIPGKRTLELKHIVLDFNGTMACDGYLIPGVKERLNLLAEKLEVHILTADTFGLCKTSCRGINGCISILSSEIGAPEKEKYVESLGTESVIAVGNGANDALMLSRAALGIMIMGLEGAAVKALQTADVIARDINSALDMLLNPKRLIATLRL</sequence>
<name>A0A4Y7RV93_9FIRM</name>
<keyword evidence="2" id="KW-1185">Reference proteome</keyword>
<accession>A0A4Y7RV93</accession>
<dbReference type="EMBL" id="QFFZ01000004">
    <property type="protein sequence ID" value="TEB12914.1"/>
    <property type="molecule type" value="Genomic_DNA"/>
</dbReference>
<protein>
    <recommendedName>
        <fullName evidence="3">ATPase P</fullName>
    </recommendedName>
</protein>
<evidence type="ECO:0008006" key="3">
    <source>
        <dbReference type="Google" id="ProtNLM"/>
    </source>
</evidence>
<dbReference type="InterPro" id="IPR023214">
    <property type="entry name" value="HAD_sf"/>
</dbReference>